<feature type="compositionally biased region" description="Polar residues" evidence="1">
    <location>
        <begin position="1"/>
        <end position="32"/>
    </location>
</feature>
<sequence>MSRSPYSTDHATHHLAQQSCSNPASTNGTSGASADFCFNGQVNARTLATHTASKWTPT</sequence>
<proteinExistence type="predicted"/>
<reference evidence="2 3" key="1">
    <citation type="submission" date="2023-11" db="EMBL/GenBank/DDBJ databases">
        <title>30 novel species of actinomycetes from the DSMZ collection.</title>
        <authorList>
            <person name="Nouioui I."/>
        </authorList>
    </citation>
    <scope>NUCLEOTIDE SEQUENCE [LARGE SCALE GENOMIC DNA]</scope>
    <source>
        <strain evidence="2 3">DSM 41602</strain>
    </source>
</reference>
<dbReference type="EMBL" id="JAZBJQ010000018">
    <property type="protein sequence ID" value="MEE4586564.1"/>
    <property type="molecule type" value="Genomic_DNA"/>
</dbReference>
<gene>
    <name evidence="2" type="ORF">V2K49_26085</name>
</gene>
<dbReference type="RefSeq" id="WP_156107730.1">
    <property type="nucleotide sequence ID" value="NZ_CP108856.1"/>
</dbReference>
<dbReference type="AlphaFoldDB" id="A0ABD5JF83"/>
<evidence type="ECO:0000313" key="3">
    <source>
        <dbReference type="Proteomes" id="UP001354649"/>
    </source>
</evidence>
<accession>A0ABD5JF83</accession>
<organism evidence="2 3">
    <name type="scientific">Streptomyces antimycoticus</name>
    <dbReference type="NCBI Taxonomy" id="68175"/>
    <lineage>
        <taxon>Bacteria</taxon>
        <taxon>Bacillati</taxon>
        <taxon>Actinomycetota</taxon>
        <taxon>Actinomycetes</taxon>
        <taxon>Kitasatosporales</taxon>
        <taxon>Streptomycetaceae</taxon>
        <taxon>Streptomyces</taxon>
        <taxon>Streptomyces violaceusniger group</taxon>
    </lineage>
</organism>
<dbReference type="GeneID" id="97435627"/>
<name>A0ABD5JF83_9ACTN</name>
<evidence type="ECO:0000256" key="1">
    <source>
        <dbReference type="SAM" id="MobiDB-lite"/>
    </source>
</evidence>
<comment type="caution">
    <text evidence="2">The sequence shown here is derived from an EMBL/GenBank/DDBJ whole genome shotgun (WGS) entry which is preliminary data.</text>
</comment>
<dbReference type="Proteomes" id="UP001354649">
    <property type="component" value="Unassembled WGS sequence"/>
</dbReference>
<evidence type="ECO:0000313" key="2">
    <source>
        <dbReference type="EMBL" id="MEE4586564.1"/>
    </source>
</evidence>
<feature type="region of interest" description="Disordered" evidence="1">
    <location>
        <begin position="1"/>
        <end position="33"/>
    </location>
</feature>
<protein>
    <submittedName>
        <fullName evidence="2">Uncharacterized protein</fullName>
    </submittedName>
</protein>